<keyword evidence="1" id="KW-0472">Membrane</keyword>
<dbReference type="AlphaFoldDB" id="A0A0G8EP65"/>
<accession>A0A0G8EP65</accession>
<organism evidence="2 3">
    <name type="scientific">Bacillus cereus</name>
    <dbReference type="NCBI Taxonomy" id="1396"/>
    <lineage>
        <taxon>Bacteria</taxon>
        <taxon>Bacillati</taxon>
        <taxon>Bacillota</taxon>
        <taxon>Bacilli</taxon>
        <taxon>Bacillales</taxon>
        <taxon>Bacillaceae</taxon>
        <taxon>Bacillus</taxon>
        <taxon>Bacillus cereus group</taxon>
    </lineage>
</organism>
<proteinExistence type="predicted"/>
<dbReference type="EMBL" id="LCYI01000046">
    <property type="protein sequence ID" value="KLA26034.1"/>
    <property type="molecule type" value="Genomic_DNA"/>
</dbReference>
<dbReference type="Proteomes" id="UP000035214">
    <property type="component" value="Unassembled WGS sequence"/>
</dbReference>
<feature type="transmembrane region" description="Helical" evidence="1">
    <location>
        <begin position="12"/>
        <end position="30"/>
    </location>
</feature>
<feature type="transmembrane region" description="Helical" evidence="1">
    <location>
        <begin position="36"/>
        <end position="54"/>
    </location>
</feature>
<protein>
    <submittedName>
        <fullName evidence="2">Uncharacterized protein</fullName>
    </submittedName>
</protein>
<comment type="caution">
    <text evidence="2">The sequence shown here is derived from an EMBL/GenBank/DDBJ whole genome shotgun (WGS) entry which is preliminary data.</text>
</comment>
<gene>
    <name evidence="2" type="ORF">B4077_6101</name>
</gene>
<sequence length="207" mass="24441">MNSRIIHQRETYIYFTIFALVGVLITNMFINMVFILAYPLLIGLIVQVVLLQKIKKPFYQSGKALTEQLKLKNIFLVESNILGDEEGTVYEVHQMPFSFSNGLINKDKSYKVIKQEYDRKVKEDLTKIAKWQVTTKARLVTTTHFRLYTIWQKNSTGYQLKKIEDCIDPYAKMNLIQWMIASFCTTGRIKYDKKPKEWASYEWITLR</sequence>
<dbReference type="RefSeq" id="WP_046956062.1">
    <property type="nucleotide sequence ID" value="NZ_LCYI01000046.1"/>
</dbReference>
<evidence type="ECO:0000313" key="2">
    <source>
        <dbReference type="EMBL" id="KLA26034.1"/>
    </source>
</evidence>
<dbReference type="PATRIC" id="fig|1396.428.peg.6283"/>
<keyword evidence="1" id="KW-1133">Transmembrane helix</keyword>
<keyword evidence="1" id="KW-0812">Transmembrane</keyword>
<reference evidence="2 3" key="1">
    <citation type="submission" date="2015-04" db="EMBL/GenBank/DDBJ databases">
        <title>Draft Genome Sequences of Eight Spore-Forming Food Isolates of Bacillus cereus Genome sequencing.</title>
        <authorList>
            <person name="Krawcyk A.O."/>
            <person name="de Jong A."/>
            <person name="Eijlander R.T."/>
            <person name="Berendsen E.M."/>
            <person name="Holsappel S."/>
            <person name="Wells-Bennik M."/>
            <person name="Kuipers O.P."/>
        </authorList>
    </citation>
    <scope>NUCLEOTIDE SEQUENCE [LARGE SCALE GENOMIC DNA]</scope>
    <source>
        <strain evidence="2 3">B4077</strain>
    </source>
</reference>
<name>A0A0G8EP65_BACCE</name>
<evidence type="ECO:0000313" key="3">
    <source>
        <dbReference type="Proteomes" id="UP000035214"/>
    </source>
</evidence>
<evidence type="ECO:0000256" key="1">
    <source>
        <dbReference type="SAM" id="Phobius"/>
    </source>
</evidence>